<protein>
    <submittedName>
        <fullName evidence="1">Uncharacterized protein</fullName>
    </submittedName>
</protein>
<dbReference type="EMBL" id="FQVU01000004">
    <property type="protein sequence ID" value="SHH02103.1"/>
    <property type="molecule type" value="Genomic_DNA"/>
</dbReference>
<keyword evidence="2" id="KW-1185">Reference proteome</keyword>
<proteinExistence type="predicted"/>
<evidence type="ECO:0000313" key="2">
    <source>
        <dbReference type="Proteomes" id="UP000186132"/>
    </source>
</evidence>
<name>A0A1M5PLI2_9ACTN</name>
<accession>A0A1M5PLI2</accession>
<evidence type="ECO:0000313" key="1">
    <source>
        <dbReference type="EMBL" id="SHH02103.1"/>
    </source>
</evidence>
<sequence length="51" mass="5795">MTSPQARPFSASTNKLAYAQAFATTTTRRRASHRPLRSFVRRTRTASARVR</sequence>
<organism evidence="1 2">
    <name type="scientific">Jatrophihabitans endophyticus</name>
    <dbReference type="NCBI Taxonomy" id="1206085"/>
    <lineage>
        <taxon>Bacteria</taxon>
        <taxon>Bacillati</taxon>
        <taxon>Actinomycetota</taxon>
        <taxon>Actinomycetes</taxon>
        <taxon>Jatrophihabitantales</taxon>
        <taxon>Jatrophihabitantaceae</taxon>
        <taxon>Jatrophihabitans</taxon>
    </lineage>
</organism>
<gene>
    <name evidence="1" type="ORF">SAMN05443575_3110</name>
</gene>
<reference evidence="1 2" key="1">
    <citation type="submission" date="2016-11" db="EMBL/GenBank/DDBJ databases">
        <authorList>
            <person name="Jaros S."/>
            <person name="Januszkiewicz K."/>
            <person name="Wedrychowicz H."/>
        </authorList>
    </citation>
    <scope>NUCLEOTIDE SEQUENCE [LARGE SCALE GENOMIC DNA]</scope>
    <source>
        <strain evidence="1 2">DSM 45627</strain>
    </source>
</reference>
<dbReference type="Proteomes" id="UP000186132">
    <property type="component" value="Unassembled WGS sequence"/>
</dbReference>
<dbReference type="RefSeq" id="WP_159440883.1">
    <property type="nucleotide sequence ID" value="NZ_FQVU01000004.1"/>
</dbReference>
<dbReference type="AlphaFoldDB" id="A0A1M5PLI2"/>